<keyword evidence="4" id="KW-1185">Reference proteome</keyword>
<evidence type="ECO:0000256" key="1">
    <source>
        <dbReference type="SAM" id="SignalP"/>
    </source>
</evidence>
<feature type="signal peptide" evidence="1">
    <location>
        <begin position="1"/>
        <end position="19"/>
    </location>
</feature>
<dbReference type="EMBL" id="CM001402">
    <property type="protein sequence ID" value="EHO39876.1"/>
    <property type="molecule type" value="Genomic_DNA"/>
</dbReference>
<dbReference type="Proteomes" id="UP000004671">
    <property type="component" value="Chromosome"/>
</dbReference>
<protein>
    <submittedName>
        <fullName evidence="3">Uncharacterized protein</fullName>
    </submittedName>
</protein>
<reference evidence="2 5" key="2">
    <citation type="submission" date="2016-11" db="EMBL/GenBank/DDBJ databases">
        <title>Genomic analysis of Caldithrix abyssi and proposal of a novel bacterial phylum Caldithrichaeota.</title>
        <authorList>
            <person name="Kublanov I."/>
            <person name="Sigalova O."/>
            <person name="Gavrilov S."/>
            <person name="Lebedinsky A."/>
            <person name="Ivanova N."/>
            <person name="Daum C."/>
            <person name="Reddy T."/>
            <person name="Klenk H.P."/>
            <person name="Goker M."/>
            <person name="Reva O."/>
            <person name="Miroshnichenko M."/>
            <person name="Kyprides N."/>
            <person name="Woyke T."/>
            <person name="Gelfand M."/>
        </authorList>
    </citation>
    <scope>NUCLEOTIDE SEQUENCE [LARGE SCALE GENOMIC DNA]</scope>
    <source>
        <strain evidence="2 5">LF13</strain>
    </source>
</reference>
<dbReference type="PaxDb" id="880073-Calab_0227"/>
<dbReference type="InParanoid" id="H1XNT6"/>
<dbReference type="STRING" id="880073.Cabys_3023"/>
<accession>H1XNT6</accession>
<keyword evidence="1" id="KW-0732">Signal</keyword>
<dbReference type="EMBL" id="CP018099">
    <property type="protein sequence ID" value="APF19771.1"/>
    <property type="molecule type" value="Genomic_DNA"/>
</dbReference>
<gene>
    <name evidence="2" type="ORF">Cabys_3023</name>
    <name evidence="3" type="ORF">Calab_0227</name>
</gene>
<feature type="chain" id="PRO_5010834553" evidence="1">
    <location>
        <begin position="20"/>
        <end position="105"/>
    </location>
</feature>
<sequence precursor="true">MKLPAFILLTLIWSGLLFAQEQPQQQSANQPEVIDLGATEIRVKIETPQVQLITKRIKPDFDEIKLDRSFKKELIGEDEKINLKARPEMAEYLRIDIDKLMKTLR</sequence>
<evidence type="ECO:0000313" key="2">
    <source>
        <dbReference type="EMBL" id="APF19771.1"/>
    </source>
</evidence>
<reference evidence="3 4" key="1">
    <citation type="submission" date="2011-09" db="EMBL/GenBank/DDBJ databases">
        <title>The permanent draft genome of Caldithrix abyssi DSM 13497.</title>
        <authorList>
            <consortium name="US DOE Joint Genome Institute (JGI-PGF)"/>
            <person name="Lucas S."/>
            <person name="Han J."/>
            <person name="Lapidus A."/>
            <person name="Bruce D."/>
            <person name="Goodwin L."/>
            <person name="Pitluck S."/>
            <person name="Peters L."/>
            <person name="Kyrpides N."/>
            <person name="Mavromatis K."/>
            <person name="Ivanova N."/>
            <person name="Mikhailova N."/>
            <person name="Chertkov O."/>
            <person name="Detter J.C."/>
            <person name="Tapia R."/>
            <person name="Han C."/>
            <person name="Land M."/>
            <person name="Hauser L."/>
            <person name="Markowitz V."/>
            <person name="Cheng J.-F."/>
            <person name="Hugenholtz P."/>
            <person name="Woyke T."/>
            <person name="Wu D."/>
            <person name="Spring S."/>
            <person name="Brambilla E."/>
            <person name="Klenk H.-P."/>
            <person name="Eisen J.A."/>
        </authorList>
    </citation>
    <scope>NUCLEOTIDE SEQUENCE [LARGE SCALE GENOMIC DNA]</scope>
    <source>
        <strain evidence="3 4">DSM 13497</strain>
    </source>
</reference>
<dbReference type="Proteomes" id="UP000183868">
    <property type="component" value="Chromosome"/>
</dbReference>
<dbReference type="KEGG" id="caby:Cabys_3023"/>
<dbReference type="AlphaFoldDB" id="H1XNT6"/>
<evidence type="ECO:0000313" key="5">
    <source>
        <dbReference type="Proteomes" id="UP000183868"/>
    </source>
</evidence>
<organism evidence="3 4">
    <name type="scientific">Caldithrix abyssi DSM 13497</name>
    <dbReference type="NCBI Taxonomy" id="880073"/>
    <lineage>
        <taxon>Bacteria</taxon>
        <taxon>Pseudomonadati</taxon>
        <taxon>Calditrichota</taxon>
        <taxon>Calditrichia</taxon>
        <taxon>Calditrichales</taxon>
        <taxon>Calditrichaceae</taxon>
        <taxon>Caldithrix</taxon>
    </lineage>
</organism>
<proteinExistence type="predicted"/>
<dbReference type="HOGENOM" id="CLU_2231612_0_0_0"/>
<evidence type="ECO:0000313" key="4">
    <source>
        <dbReference type="Proteomes" id="UP000004671"/>
    </source>
</evidence>
<name>H1XNT6_CALAY</name>
<dbReference type="RefSeq" id="WP_006926773.1">
    <property type="nucleotide sequence ID" value="NZ_CM001402.1"/>
</dbReference>
<evidence type="ECO:0000313" key="3">
    <source>
        <dbReference type="EMBL" id="EHO39876.1"/>
    </source>
</evidence>